<evidence type="ECO:0000256" key="6">
    <source>
        <dbReference type="SAM" id="MobiDB-lite"/>
    </source>
</evidence>
<feature type="compositionally biased region" description="Pro residues" evidence="6">
    <location>
        <begin position="121"/>
        <end position="136"/>
    </location>
</feature>
<dbReference type="GO" id="GO:0005634">
    <property type="term" value="C:nucleus"/>
    <property type="evidence" value="ECO:0007669"/>
    <property type="project" value="UniProtKB-SubCell"/>
</dbReference>
<dbReference type="GO" id="GO:0006357">
    <property type="term" value="P:regulation of transcription by RNA polymerase II"/>
    <property type="evidence" value="ECO:0007669"/>
    <property type="project" value="TreeGrafter"/>
</dbReference>
<dbReference type="OrthoDB" id="1232at2759"/>
<dbReference type="AlphaFoldDB" id="A0A9W8K1A1"/>
<gene>
    <name evidence="7" type="ORF">NLJ89_g5350</name>
</gene>
<accession>A0A9W8K1A1</accession>
<dbReference type="EMBL" id="JANKHO010000496">
    <property type="protein sequence ID" value="KAJ3509199.1"/>
    <property type="molecule type" value="Genomic_DNA"/>
</dbReference>
<feature type="compositionally biased region" description="Basic and acidic residues" evidence="6">
    <location>
        <begin position="49"/>
        <end position="92"/>
    </location>
</feature>
<keyword evidence="8" id="KW-1185">Reference proteome</keyword>
<evidence type="ECO:0000256" key="4">
    <source>
        <dbReference type="ARBA" id="ARBA00023163"/>
    </source>
</evidence>
<comment type="caution">
    <text evidence="7">The sequence shown here is derived from an EMBL/GenBank/DDBJ whole genome shotgun (WGS) entry which is preliminary data.</text>
</comment>
<evidence type="ECO:0000256" key="2">
    <source>
        <dbReference type="ARBA" id="ARBA00005330"/>
    </source>
</evidence>
<keyword evidence="4" id="KW-0804">Transcription</keyword>
<comment type="subcellular location">
    <subcellularLocation>
        <location evidence="1">Nucleus</location>
    </subcellularLocation>
</comment>
<dbReference type="InterPro" id="IPR019340">
    <property type="entry name" value="Histone_AcTrfase_su3"/>
</dbReference>
<comment type="similarity">
    <text evidence="2">Belongs to the NGG1 family.</text>
</comment>
<proteinExistence type="inferred from homology"/>
<dbReference type="PANTHER" id="PTHR13556">
    <property type="entry name" value="TRANSCRIPTIONAL ADAPTER 3-RELATED"/>
    <property type="match status" value="1"/>
</dbReference>
<dbReference type="Pfam" id="PF10198">
    <property type="entry name" value="Ada3"/>
    <property type="match status" value="1"/>
</dbReference>
<dbReference type="GO" id="GO:0000124">
    <property type="term" value="C:SAGA complex"/>
    <property type="evidence" value="ECO:0007669"/>
    <property type="project" value="TreeGrafter"/>
</dbReference>
<evidence type="ECO:0000313" key="8">
    <source>
        <dbReference type="Proteomes" id="UP001148786"/>
    </source>
</evidence>
<keyword evidence="5" id="KW-0539">Nucleus</keyword>
<sequence>MTSKLSSFPQVQQFRSPLVKKPTDAVPPVEDLEQLLLELKQAKLRATERLRKAKHDTETIEESMLRLSEKEKGKAKAVDKVKRERDSADELKKKKKKRKREGGESDVEQELQRPRKQSPPVVHPPPPPKVPKPVIPATPSHTKPPIGQDFSLPPAQPLLSPRPPIPPPPIPGPSRPTEVTEDFSKQKPPQQVLVTTFYTSIEPYIRNIKEEDVGFLEYTGDEVEPYVMPKLGRHYLEIWEDQDNGVLPPILLGDSVAPASHFAAPAPKWDPLTLADQDLAAEERGHGPFTERVISALLPIPDLTVWKGVKAAEDAMEGRPGGSGAAAARKERLNVTDLEARIRDTMRYHGLLDAVPDFTEKVDDPIASALREAQRELRRVVAVNKARKARLVPVAKDRLGYQEYLELRDAIDKNITTLYAKLQKKDVPKLSKKKKELLVEVAKWSGDGLRTTCLKDAWPIRITTVVSKVLYPAFFFLKFCTME</sequence>
<feature type="compositionally biased region" description="Pro residues" evidence="6">
    <location>
        <begin position="154"/>
        <end position="174"/>
    </location>
</feature>
<feature type="region of interest" description="Disordered" evidence="6">
    <location>
        <begin position="49"/>
        <end position="188"/>
    </location>
</feature>
<evidence type="ECO:0000256" key="1">
    <source>
        <dbReference type="ARBA" id="ARBA00004123"/>
    </source>
</evidence>
<organism evidence="7 8">
    <name type="scientific">Agrocybe chaxingu</name>
    <dbReference type="NCBI Taxonomy" id="84603"/>
    <lineage>
        <taxon>Eukaryota</taxon>
        <taxon>Fungi</taxon>
        <taxon>Dikarya</taxon>
        <taxon>Basidiomycota</taxon>
        <taxon>Agaricomycotina</taxon>
        <taxon>Agaricomycetes</taxon>
        <taxon>Agaricomycetidae</taxon>
        <taxon>Agaricales</taxon>
        <taxon>Agaricineae</taxon>
        <taxon>Strophariaceae</taxon>
        <taxon>Agrocybe</taxon>
    </lineage>
</organism>
<feature type="compositionally biased region" description="Polar residues" evidence="6">
    <location>
        <begin position="1"/>
        <end position="15"/>
    </location>
</feature>
<feature type="region of interest" description="Disordered" evidence="6">
    <location>
        <begin position="1"/>
        <end position="25"/>
    </location>
</feature>
<dbReference type="Proteomes" id="UP001148786">
    <property type="component" value="Unassembled WGS sequence"/>
</dbReference>
<protein>
    <submittedName>
        <fullName evidence="7">Uncharacterized protein</fullName>
    </submittedName>
</protein>
<evidence type="ECO:0000256" key="5">
    <source>
        <dbReference type="ARBA" id="ARBA00023242"/>
    </source>
</evidence>
<dbReference type="PANTHER" id="PTHR13556:SF2">
    <property type="entry name" value="TRANSCRIPTIONAL ADAPTER 3"/>
    <property type="match status" value="1"/>
</dbReference>
<evidence type="ECO:0000313" key="7">
    <source>
        <dbReference type="EMBL" id="KAJ3509199.1"/>
    </source>
</evidence>
<name>A0A9W8K1A1_9AGAR</name>
<evidence type="ECO:0000256" key="3">
    <source>
        <dbReference type="ARBA" id="ARBA00023015"/>
    </source>
</evidence>
<dbReference type="GO" id="GO:0003713">
    <property type="term" value="F:transcription coactivator activity"/>
    <property type="evidence" value="ECO:0007669"/>
    <property type="project" value="TreeGrafter"/>
</dbReference>
<keyword evidence="3" id="KW-0805">Transcription regulation</keyword>
<reference evidence="7" key="1">
    <citation type="submission" date="2022-07" db="EMBL/GenBank/DDBJ databases">
        <title>Genome Sequence of Agrocybe chaxingu.</title>
        <authorList>
            <person name="Buettner E."/>
        </authorList>
    </citation>
    <scope>NUCLEOTIDE SEQUENCE</scope>
    <source>
        <strain evidence="7">MP-N11</strain>
    </source>
</reference>